<keyword evidence="6" id="KW-1185">Reference proteome</keyword>
<evidence type="ECO:0000256" key="4">
    <source>
        <dbReference type="SAM" id="Phobius"/>
    </source>
</evidence>
<keyword evidence="2 3" id="KW-0802">TPR repeat</keyword>
<sequence length="786" mass="89505">MMNKSIFWILLIAFLGALLYTQTYNYGYTGDDGIYAYYNRVTQKGLEEWTELFQYGSMNFIQINPVNTSIYRPFTLLTFAVEYAIFGEFEAGNGHVFNVILYFGVLVILGLLLVRIFGKRNLPIVLPLLILALYAFHPIHTEVVASVKSRDTLLASLFAFSAILIWFSEDKRLSIAKAVLVGLLFFLSLLSKEETLTLMAVVVFLGYFIQKKSLLESLKNVLPFVLPSVIYLLLRGMVLDDAATTYNSVINSILYKAEGGERLATNLYIYLEYVKLLFFPHPLSWDYSFSQLKIQTFSNPMVWLSVLFFGVLIYFAVKGFKSRSFFSFGILCYFATFSIFANLTDSLIIGSNLGERFQFIPSLAFCLLVVYGIYRLLLLMKVEKVGLVMLLILAPVFLAFSWKTLDRNKDWKDSLVLSKSGVEAAPNSWRTHMMYAEELRLKGKSIEKTSPDSAYGYFTESVKHYDRMFGILGRDTLVPQYLNTLAEVLIGKKDTARAYDVLERSVRRNPKKHYGWFKYASLSYDQGKYDKAEELYLRSLKTDDPNLAATYTNLGLTYIQSNQCQKGIAAFEKSLEQEDKEEVRKYLAYLYTKVGDNENAAKYSDGVDVGEVAFQMDMKAGNDAFKKSDYAVAVENYKSVEYDYQEYGGADKYPTYFAAFGKSLLELQDTLGAKRRFLKSYENESTNAVVLTNLGTIAFYKDKNYPLAEKYFKEAIAAGPDDFFSAYTNLGASLIVQRKEAEAITAYENSLQYGSNRGVLSNLMLLNKAIGNDERMKFYQSQLDKN</sequence>
<feature type="transmembrane region" description="Helical" evidence="4">
    <location>
        <begin position="356"/>
        <end position="378"/>
    </location>
</feature>
<evidence type="ECO:0000313" key="6">
    <source>
        <dbReference type="Proteomes" id="UP000199673"/>
    </source>
</evidence>
<evidence type="ECO:0000256" key="1">
    <source>
        <dbReference type="ARBA" id="ARBA00022737"/>
    </source>
</evidence>
<dbReference type="PROSITE" id="PS50005">
    <property type="entry name" value="TPR"/>
    <property type="match status" value="1"/>
</dbReference>
<dbReference type="STRING" id="305507.SAMN04489724_4540"/>
<feature type="transmembrane region" description="Helical" evidence="4">
    <location>
        <begin position="221"/>
        <end position="242"/>
    </location>
</feature>
<keyword evidence="4" id="KW-0472">Membrane</keyword>
<protein>
    <submittedName>
        <fullName evidence="5">4-amino-4-deoxy-L-arabinose transferase</fullName>
    </submittedName>
</protein>
<dbReference type="InterPro" id="IPR019734">
    <property type="entry name" value="TPR_rpt"/>
</dbReference>
<feature type="transmembrane region" description="Helical" evidence="4">
    <location>
        <begin position="300"/>
        <end position="317"/>
    </location>
</feature>
<proteinExistence type="predicted"/>
<dbReference type="GO" id="GO:0035269">
    <property type="term" value="P:protein O-linked glycosylation via mannose"/>
    <property type="evidence" value="ECO:0007669"/>
    <property type="project" value="TreeGrafter"/>
</dbReference>
<dbReference type="OrthoDB" id="1489021at2"/>
<dbReference type="Proteomes" id="UP000199673">
    <property type="component" value="Unassembled WGS sequence"/>
</dbReference>
<dbReference type="InterPro" id="IPR052346">
    <property type="entry name" value="O-mannosyl-transferase_TMTC"/>
</dbReference>
<dbReference type="Gene3D" id="1.25.40.10">
    <property type="entry name" value="Tetratricopeptide repeat domain"/>
    <property type="match status" value="2"/>
</dbReference>
<feature type="transmembrane region" description="Helical" evidence="4">
    <location>
        <begin position="180"/>
        <end position="209"/>
    </location>
</feature>
<feature type="transmembrane region" description="Helical" evidence="4">
    <location>
        <begin position="385"/>
        <end position="402"/>
    </location>
</feature>
<dbReference type="Pfam" id="PF13181">
    <property type="entry name" value="TPR_8"/>
    <property type="match status" value="1"/>
</dbReference>
<dbReference type="AlphaFoldDB" id="A0A1I7DXF2"/>
<feature type="repeat" description="TPR" evidence="3">
    <location>
        <begin position="548"/>
        <end position="581"/>
    </location>
</feature>
<feature type="transmembrane region" description="Helical" evidence="4">
    <location>
        <begin position="96"/>
        <end position="114"/>
    </location>
</feature>
<dbReference type="EMBL" id="FPBF01000008">
    <property type="protein sequence ID" value="SFU16333.1"/>
    <property type="molecule type" value="Genomic_DNA"/>
</dbReference>
<dbReference type="PANTHER" id="PTHR44227:SF3">
    <property type="entry name" value="PROTEIN O-MANNOSYL-TRANSFERASE TMTC4"/>
    <property type="match status" value="1"/>
</dbReference>
<dbReference type="PANTHER" id="PTHR44227">
    <property type="match status" value="1"/>
</dbReference>
<keyword evidence="4" id="KW-0812">Transmembrane</keyword>
<evidence type="ECO:0000256" key="3">
    <source>
        <dbReference type="PROSITE-ProRule" id="PRU00339"/>
    </source>
</evidence>
<keyword evidence="5" id="KW-0808">Transferase</keyword>
<evidence type="ECO:0000256" key="2">
    <source>
        <dbReference type="ARBA" id="ARBA00022803"/>
    </source>
</evidence>
<dbReference type="Pfam" id="PF13432">
    <property type="entry name" value="TPR_16"/>
    <property type="match status" value="2"/>
</dbReference>
<evidence type="ECO:0000313" key="5">
    <source>
        <dbReference type="EMBL" id="SFU16333.1"/>
    </source>
</evidence>
<dbReference type="InterPro" id="IPR011990">
    <property type="entry name" value="TPR-like_helical_dom_sf"/>
</dbReference>
<dbReference type="SMART" id="SM00028">
    <property type="entry name" value="TPR"/>
    <property type="match status" value="5"/>
</dbReference>
<feature type="transmembrane region" description="Helical" evidence="4">
    <location>
        <begin position="121"/>
        <end position="140"/>
    </location>
</feature>
<dbReference type="GO" id="GO:0000030">
    <property type="term" value="F:mannosyltransferase activity"/>
    <property type="evidence" value="ECO:0007669"/>
    <property type="project" value="TreeGrafter"/>
</dbReference>
<feature type="transmembrane region" description="Helical" evidence="4">
    <location>
        <begin position="152"/>
        <end position="168"/>
    </location>
</feature>
<feature type="transmembrane region" description="Helical" evidence="4">
    <location>
        <begin position="324"/>
        <end position="344"/>
    </location>
</feature>
<gene>
    <name evidence="5" type="ORF">SAMN04489724_4540</name>
</gene>
<dbReference type="UniPathway" id="UPA00378"/>
<keyword evidence="1" id="KW-0677">Repeat</keyword>
<name>A0A1I7DXF2_9BACT</name>
<keyword evidence="4" id="KW-1133">Transmembrane helix</keyword>
<organism evidence="5 6">
    <name type="scientific">Algoriphagus locisalis</name>
    <dbReference type="NCBI Taxonomy" id="305507"/>
    <lineage>
        <taxon>Bacteria</taxon>
        <taxon>Pseudomonadati</taxon>
        <taxon>Bacteroidota</taxon>
        <taxon>Cytophagia</taxon>
        <taxon>Cytophagales</taxon>
        <taxon>Cyclobacteriaceae</taxon>
        <taxon>Algoriphagus</taxon>
    </lineage>
</organism>
<dbReference type="GO" id="GO:0030968">
    <property type="term" value="P:endoplasmic reticulum unfolded protein response"/>
    <property type="evidence" value="ECO:0007669"/>
    <property type="project" value="TreeGrafter"/>
</dbReference>
<reference evidence="6" key="1">
    <citation type="submission" date="2016-10" db="EMBL/GenBank/DDBJ databases">
        <authorList>
            <person name="Varghese N."/>
            <person name="Submissions S."/>
        </authorList>
    </citation>
    <scope>NUCLEOTIDE SEQUENCE [LARGE SCALE GENOMIC DNA]</scope>
    <source>
        <strain evidence="6">DSM 23445</strain>
    </source>
</reference>
<dbReference type="SUPFAM" id="SSF48452">
    <property type="entry name" value="TPR-like"/>
    <property type="match status" value="2"/>
</dbReference>
<accession>A0A1I7DXF2</accession>